<keyword evidence="1" id="KW-0472">Membrane</keyword>
<name>A0AAU8FUL5_9MICO</name>
<keyword evidence="1" id="KW-0812">Transmembrane</keyword>
<sequence>MRTTLRRTARAAVIAGLCGGLALSGSAMAIAAPATGDQTQSNLLYSVDGGTTWSDTVTAQRGQQVLARLFYDTTKDTPVTGTSLTTQIPDGFTYVPGTTRNVLAPGSDVTTGTVGAETKATAVADSVWSGDNLQVSPSAGFNGESNASQTGILRNGIKRYLNLHQCDFVLRSSTGTERDQFRYVTNLGGGNWGAGTNASNTADSAASCGAGGAGDAGGTWVLRNSQVAALDLLGNRYVNLQECDYVMPSVGRGDVARWVTNLGGGNWGAPSTAANAPKAAGDCGPGGTNNGLTWELNGDQVEVLDTLGNRYVNLHQCDYAIASDLTGNPRYRYTTNAGSATGNWAVGTNASNAADAAALCGPGSAGWELNGQGVRALDLLDAARGQGFIEFAFTSEVPDPPACEQTVTEPAITSTRQGVLNGTGTGTPTSTAAITLAEYTATGDPCPDELQAITDEYTTVQDTTLTGNVLDNDVIPAGSTITVTGPGAGPWHGDLVLNEDGTFTYTPAPGYVGTDSFSYTITDQDGNTSVGTVNITITEDENGIPLVAPGAAATAGLLGLAGLGLGYTRRKRESQVI</sequence>
<evidence type="ECO:0000256" key="2">
    <source>
        <dbReference type="SAM" id="SignalP"/>
    </source>
</evidence>
<protein>
    <submittedName>
        <fullName evidence="3">Ig-like domain-containing protein</fullName>
    </submittedName>
</protein>
<feature type="signal peptide" evidence="2">
    <location>
        <begin position="1"/>
        <end position="29"/>
    </location>
</feature>
<dbReference type="Gene3D" id="2.60.40.2810">
    <property type="match status" value="1"/>
</dbReference>
<keyword evidence="2" id="KW-0732">Signal</keyword>
<dbReference type="Pfam" id="PF17963">
    <property type="entry name" value="Big_9"/>
    <property type="match status" value="1"/>
</dbReference>
<accession>A0AAU8FUL5</accession>
<dbReference type="AlphaFoldDB" id="A0AAU8FUL5"/>
<proteinExistence type="predicted"/>
<dbReference type="RefSeq" id="WP_353706860.1">
    <property type="nucleotide sequence ID" value="NZ_CP159290.1"/>
</dbReference>
<evidence type="ECO:0000256" key="1">
    <source>
        <dbReference type="SAM" id="Phobius"/>
    </source>
</evidence>
<organism evidence="3">
    <name type="scientific">Cellulosimicrobium sp. ES-005</name>
    <dbReference type="NCBI Taxonomy" id="3163031"/>
    <lineage>
        <taxon>Bacteria</taxon>
        <taxon>Bacillati</taxon>
        <taxon>Actinomycetota</taxon>
        <taxon>Actinomycetes</taxon>
        <taxon>Micrococcales</taxon>
        <taxon>Promicromonosporaceae</taxon>
        <taxon>Cellulosimicrobium</taxon>
    </lineage>
</organism>
<keyword evidence="1" id="KW-1133">Transmembrane helix</keyword>
<gene>
    <name evidence="3" type="ORF">ABRQ22_11760</name>
</gene>
<feature type="chain" id="PRO_5043313870" evidence="2">
    <location>
        <begin position="30"/>
        <end position="577"/>
    </location>
</feature>
<dbReference type="EMBL" id="CP159290">
    <property type="protein sequence ID" value="XCH28282.1"/>
    <property type="molecule type" value="Genomic_DNA"/>
</dbReference>
<evidence type="ECO:0000313" key="3">
    <source>
        <dbReference type="EMBL" id="XCH28282.1"/>
    </source>
</evidence>
<feature type="transmembrane region" description="Helical" evidence="1">
    <location>
        <begin position="546"/>
        <end position="567"/>
    </location>
</feature>
<reference evidence="3" key="1">
    <citation type="submission" date="2024-06" db="EMBL/GenBank/DDBJ databases">
        <title>Complete genome sequence of the cellulolytic actinobacterium, Cellulosimicrobium ES-005.</title>
        <authorList>
            <person name="Matthews C.T."/>
            <person name="Underwood K.D."/>
            <person name="Ghanchi K.M."/>
            <person name="Fields S.D."/>
            <person name="Gardner S.G."/>
        </authorList>
    </citation>
    <scope>NUCLEOTIDE SEQUENCE</scope>
    <source>
        <strain evidence="3">ES-005</strain>
    </source>
</reference>